<accession>A0ACB9LNM1</accession>
<keyword evidence="2" id="KW-1185">Reference proteome</keyword>
<reference evidence="2" key="1">
    <citation type="journal article" date="2023" name="Front. Plant Sci.">
        <title>Chromosomal-level genome assembly of Melastoma candidum provides insights into trichome evolution.</title>
        <authorList>
            <person name="Zhong Y."/>
            <person name="Wu W."/>
            <person name="Sun C."/>
            <person name="Zou P."/>
            <person name="Liu Y."/>
            <person name="Dai S."/>
            <person name="Zhou R."/>
        </authorList>
    </citation>
    <scope>NUCLEOTIDE SEQUENCE [LARGE SCALE GENOMIC DNA]</scope>
</reference>
<gene>
    <name evidence="1" type="ORF">MLD38_037384</name>
</gene>
<sequence>MEVEHEGIRRGGEVRATVEGRDRSPPLDVGEDMRRSRWIWKCLEDGARWRWFWVLECKGLLECKGPIQEWPK</sequence>
<protein>
    <submittedName>
        <fullName evidence="1">Uncharacterized protein</fullName>
    </submittedName>
</protein>
<dbReference type="EMBL" id="CM042890">
    <property type="protein sequence ID" value="KAI4312578.1"/>
    <property type="molecule type" value="Genomic_DNA"/>
</dbReference>
<evidence type="ECO:0000313" key="2">
    <source>
        <dbReference type="Proteomes" id="UP001057402"/>
    </source>
</evidence>
<organism evidence="1 2">
    <name type="scientific">Melastoma candidum</name>
    <dbReference type="NCBI Taxonomy" id="119954"/>
    <lineage>
        <taxon>Eukaryota</taxon>
        <taxon>Viridiplantae</taxon>
        <taxon>Streptophyta</taxon>
        <taxon>Embryophyta</taxon>
        <taxon>Tracheophyta</taxon>
        <taxon>Spermatophyta</taxon>
        <taxon>Magnoliopsida</taxon>
        <taxon>eudicotyledons</taxon>
        <taxon>Gunneridae</taxon>
        <taxon>Pentapetalae</taxon>
        <taxon>rosids</taxon>
        <taxon>malvids</taxon>
        <taxon>Myrtales</taxon>
        <taxon>Melastomataceae</taxon>
        <taxon>Melastomatoideae</taxon>
        <taxon>Melastomateae</taxon>
        <taxon>Melastoma</taxon>
    </lineage>
</organism>
<evidence type="ECO:0000313" key="1">
    <source>
        <dbReference type="EMBL" id="KAI4312578.1"/>
    </source>
</evidence>
<name>A0ACB9LNM1_9MYRT</name>
<proteinExistence type="predicted"/>
<dbReference type="Proteomes" id="UP001057402">
    <property type="component" value="Chromosome 11"/>
</dbReference>
<comment type="caution">
    <text evidence="1">The sequence shown here is derived from an EMBL/GenBank/DDBJ whole genome shotgun (WGS) entry which is preliminary data.</text>
</comment>